<accession>A0A4P9Z1Z7</accession>
<name>A0A4P9Z1Z7_9FUNG</name>
<evidence type="ECO:0000313" key="3">
    <source>
        <dbReference type="Proteomes" id="UP000278143"/>
    </source>
</evidence>
<dbReference type="AlphaFoldDB" id="A0A4P9Z1Z7"/>
<dbReference type="PANTHER" id="PTHR15492">
    <property type="entry name" value="CYCLIN D1-BINDING PROTEIN 1"/>
    <property type="match status" value="1"/>
</dbReference>
<dbReference type="EMBL" id="KZ989741">
    <property type="protein sequence ID" value="RKP25460.1"/>
    <property type="molecule type" value="Genomic_DNA"/>
</dbReference>
<dbReference type="InterPro" id="IPR049317">
    <property type="entry name" value="GCIP-like_N"/>
</dbReference>
<evidence type="ECO:0000259" key="1">
    <source>
        <dbReference type="Pfam" id="PF13324"/>
    </source>
</evidence>
<dbReference type="Gene3D" id="1.20.1410.10">
    <property type="entry name" value="I/LWEQ domain"/>
    <property type="match status" value="1"/>
</dbReference>
<keyword evidence="3" id="KW-1185">Reference proteome</keyword>
<dbReference type="InterPro" id="IPR026907">
    <property type="entry name" value="GCIP-like"/>
</dbReference>
<feature type="domain" description="Cyclin-D1-binding protein 1-like N-terminal" evidence="1">
    <location>
        <begin position="3"/>
        <end position="140"/>
    </location>
</feature>
<evidence type="ECO:0000313" key="2">
    <source>
        <dbReference type="EMBL" id="RKP25460.1"/>
    </source>
</evidence>
<gene>
    <name evidence="2" type="ORF">SYNPS1DRAFT_28814</name>
</gene>
<protein>
    <submittedName>
        <fullName evidence="2">Grap2 and cyclin-D-interacting-domain-containing protein</fullName>
    </submittedName>
</protein>
<organism evidence="2 3">
    <name type="scientific">Syncephalis pseudoplumigaleata</name>
    <dbReference type="NCBI Taxonomy" id="1712513"/>
    <lineage>
        <taxon>Eukaryota</taxon>
        <taxon>Fungi</taxon>
        <taxon>Fungi incertae sedis</taxon>
        <taxon>Zoopagomycota</taxon>
        <taxon>Zoopagomycotina</taxon>
        <taxon>Zoopagomycetes</taxon>
        <taxon>Zoopagales</taxon>
        <taxon>Piptocephalidaceae</taxon>
        <taxon>Syncephalis</taxon>
    </lineage>
</organism>
<sequence length="295" mass="32954">MGHQVTRISLVCEHGSLPSDTPTFIDELRKELDALHAMQQEAPSSVGLTLVKAIDDAVDEVIDAVYAWATTLRDRLAPPATPEARATLDAEVRSKTGLVWRACTALSTLPPHNTEAVMRRWLDQHALVEDAIEEFTAALEETSVDTLADHMEQLTVAQQQEEKDDDGEDMLRTEWARDIHQCTLASVKLIQRLLCKVEQRGIRGGEQVPPTWQDRCLAAVEQLAEQVDQLGDVFWFLPSDVDAAREDARDHLDALYKAAGVLAELAREQFADAHRTWLDLCLQQLDVQRQSLSSS</sequence>
<reference evidence="3" key="1">
    <citation type="journal article" date="2018" name="Nat. Microbiol.">
        <title>Leveraging single-cell genomics to expand the fungal tree of life.</title>
        <authorList>
            <person name="Ahrendt S.R."/>
            <person name="Quandt C.A."/>
            <person name="Ciobanu D."/>
            <person name="Clum A."/>
            <person name="Salamov A."/>
            <person name="Andreopoulos B."/>
            <person name="Cheng J.F."/>
            <person name="Woyke T."/>
            <person name="Pelin A."/>
            <person name="Henrissat B."/>
            <person name="Reynolds N.K."/>
            <person name="Benny G.L."/>
            <person name="Smith M.E."/>
            <person name="James T.Y."/>
            <person name="Grigoriev I.V."/>
        </authorList>
    </citation>
    <scope>NUCLEOTIDE SEQUENCE [LARGE SCALE GENOMIC DNA]</scope>
    <source>
        <strain evidence="3">Benny S71-1</strain>
    </source>
</reference>
<proteinExistence type="predicted"/>
<dbReference type="Gene3D" id="1.20.1420.10">
    <property type="entry name" value="Talin, central domain"/>
    <property type="match status" value="1"/>
</dbReference>
<dbReference type="OrthoDB" id="10444163at2759"/>
<dbReference type="Proteomes" id="UP000278143">
    <property type="component" value="Unassembled WGS sequence"/>
</dbReference>
<dbReference type="GO" id="GO:0005634">
    <property type="term" value="C:nucleus"/>
    <property type="evidence" value="ECO:0007669"/>
    <property type="project" value="TreeGrafter"/>
</dbReference>
<dbReference type="PANTHER" id="PTHR15492:SF1">
    <property type="entry name" value="CYCLIN-D1-BINDING PROTEIN 1"/>
    <property type="match status" value="1"/>
</dbReference>
<dbReference type="Pfam" id="PF13324">
    <property type="entry name" value="GCIP_N"/>
    <property type="match status" value="1"/>
</dbReference>